<evidence type="ECO:0000256" key="1">
    <source>
        <dbReference type="SAM" id="Phobius"/>
    </source>
</evidence>
<name>A0AAN8NZI4_9PEZI</name>
<keyword evidence="1" id="KW-0812">Transmembrane</keyword>
<dbReference type="AlphaFoldDB" id="A0AAN8NZI4"/>
<accession>A0AAN8NZI4</accession>
<organism evidence="2 3">
    <name type="scientific">Arthrobotrys conoides</name>
    <dbReference type="NCBI Taxonomy" id="74498"/>
    <lineage>
        <taxon>Eukaryota</taxon>
        <taxon>Fungi</taxon>
        <taxon>Dikarya</taxon>
        <taxon>Ascomycota</taxon>
        <taxon>Pezizomycotina</taxon>
        <taxon>Orbiliomycetes</taxon>
        <taxon>Orbiliales</taxon>
        <taxon>Orbiliaceae</taxon>
        <taxon>Arthrobotrys</taxon>
    </lineage>
</organism>
<keyword evidence="1" id="KW-0472">Membrane</keyword>
<sequence length="110" mass="12386">MGCPIFELLVPQDGKWAGYIPTLFVCLGIGAVSMNYLRDYFEFVLATEVLDIQLEPILGHTAWHNNPDFAEVRVPLEAERVGVRGMPGMCYDGKVEMWWDGRKGVGLVRL</sequence>
<gene>
    <name evidence="2" type="ORF">TWF506_000176</name>
</gene>
<protein>
    <submittedName>
        <fullName evidence="2">Uncharacterized protein</fullName>
    </submittedName>
</protein>
<evidence type="ECO:0000313" key="3">
    <source>
        <dbReference type="Proteomes" id="UP001307849"/>
    </source>
</evidence>
<proteinExistence type="predicted"/>
<dbReference type="EMBL" id="JAVHJM010000001">
    <property type="protein sequence ID" value="KAK6519881.1"/>
    <property type="molecule type" value="Genomic_DNA"/>
</dbReference>
<keyword evidence="1" id="KW-1133">Transmembrane helix</keyword>
<comment type="caution">
    <text evidence="2">The sequence shown here is derived from an EMBL/GenBank/DDBJ whole genome shotgun (WGS) entry which is preliminary data.</text>
</comment>
<keyword evidence="3" id="KW-1185">Reference proteome</keyword>
<evidence type="ECO:0000313" key="2">
    <source>
        <dbReference type="EMBL" id="KAK6519881.1"/>
    </source>
</evidence>
<feature type="transmembrane region" description="Helical" evidence="1">
    <location>
        <begin position="16"/>
        <end position="37"/>
    </location>
</feature>
<dbReference type="Proteomes" id="UP001307849">
    <property type="component" value="Unassembled WGS sequence"/>
</dbReference>
<reference evidence="2 3" key="1">
    <citation type="submission" date="2019-10" db="EMBL/GenBank/DDBJ databases">
        <authorList>
            <person name="Palmer J.M."/>
        </authorList>
    </citation>
    <scope>NUCLEOTIDE SEQUENCE [LARGE SCALE GENOMIC DNA]</scope>
    <source>
        <strain evidence="2 3">TWF506</strain>
    </source>
</reference>